<dbReference type="AlphaFoldDB" id="A0A225UUA6"/>
<evidence type="ECO:0000313" key="2">
    <source>
        <dbReference type="Proteomes" id="UP000198211"/>
    </source>
</evidence>
<organism evidence="1 2">
    <name type="scientific">Phytophthora megakarya</name>
    <dbReference type="NCBI Taxonomy" id="4795"/>
    <lineage>
        <taxon>Eukaryota</taxon>
        <taxon>Sar</taxon>
        <taxon>Stramenopiles</taxon>
        <taxon>Oomycota</taxon>
        <taxon>Peronosporomycetes</taxon>
        <taxon>Peronosporales</taxon>
        <taxon>Peronosporaceae</taxon>
        <taxon>Phytophthora</taxon>
    </lineage>
</organism>
<proteinExistence type="predicted"/>
<dbReference type="EMBL" id="NBNE01011709">
    <property type="protein sequence ID" value="OWY96378.1"/>
    <property type="molecule type" value="Genomic_DNA"/>
</dbReference>
<evidence type="ECO:0000313" key="1">
    <source>
        <dbReference type="EMBL" id="OWY96378.1"/>
    </source>
</evidence>
<dbReference type="Proteomes" id="UP000198211">
    <property type="component" value="Unassembled WGS sequence"/>
</dbReference>
<reference evidence="2" key="1">
    <citation type="submission" date="2017-03" db="EMBL/GenBank/DDBJ databases">
        <title>Phytopthora megakarya and P. palmivora, two closely related causual agents of cacao black pod achieved similar genome size and gene model numbers by different mechanisms.</title>
        <authorList>
            <person name="Ali S."/>
            <person name="Shao J."/>
            <person name="Larry D.J."/>
            <person name="Kronmiller B."/>
            <person name="Shen D."/>
            <person name="Strem M.D."/>
            <person name="Melnick R.L."/>
            <person name="Guiltinan M.J."/>
            <person name="Tyler B.M."/>
            <person name="Meinhardt L.W."/>
            <person name="Bailey B.A."/>
        </authorList>
    </citation>
    <scope>NUCLEOTIDE SEQUENCE [LARGE SCALE GENOMIC DNA]</scope>
    <source>
        <strain evidence="2">zdho120</strain>
    </source>
</reference>
<gene>
    <name evidence="1" type="ORF">PHMEG_00033365</name>
</gene>
<protein>
    <submittedName>
        <fullName evidence="1">Uncharacterized protein</fullName>
    </submittedName>
</protein>
<dbReference type="OrthoDB" id="126782at2759"/>
<comment type="caution">
    <text evidence="1">The sequence shown here is derived from an EMBL/GenBank/DDBJ whole genome shotgun (WGS) entry which is preliminary data.</text>
</comment>
<accession>A0A225UUA6</accession>
<name>A0A225UUA6_9STRA</name>
<keyword evidence="2" id="KW-1185">Reference proteome</keyword>
<sequence length="241" mass="28492">MLTLRIFSNSLDDFDEKQSLTARRRWWEKFLNMTIRADSEKYYRMIHYKDETALAFLSRLNLAPERADVKFRKSERRREQHIKGFIKNLTDMSLRSTLQSQRFYKVSDLEAANVARGGVRQRDSNRVYVAQDDEGVDVEQSAQDEQDVDAQILNNPNGTFLNREELIHEVYRIMNNVGWKPQTAFQGYQPYNNPDRLEFCEKCKKCGHRPEKCWTDMNITMDIAKSGKLSKRSRNPFFKEA</sequence>